<dbReference type="PANTHER" id="PTHR43877">
    <property type="entry name" value="AMINOALKYLPHOSPHONATE N-ACETYLTRANSFERASE-RELATED-RELATED"/>
    <property type="match status" value="1"/>
</dbReference>
<dbReference type="EMBL" id="CP071462">
    <property type="protein sequence ID" value="QSX00189.1"/>
    <property type="molecule type" value="Genomic_DNA"/>
</dbReference>
<dbReference type="InterPro" id="IPR050832">
    <property type="entry name" value="Bact_Acetyltransf"/>
</dbReference>
<dbReference type="AlphaFoldDB" id="A0A8A2VQ04"/>
<evidence type="ECO:0000256" key="1">
    <source>
        <dbReference type="ARBA" id="ARBA00022679"/>
    </source>
</evidence>
<reference evidence="4 5" key="1">
    <citation type="submission" date="2021-03" db="EMBL/GenBank/DDBJ databases">
        <title>Haloterrigena longa sp. nov. and Haloterrigena limicola sp. nov., extremely halophilic archaea isolated from a salt lake.</title>
        <authorList>
            <person name="Henglin C."/>
        </authorList>
    </citation>
    <scope>NUCLEOTIDE SEQUENCE [LARGE SCALE GENOMIC DNA]</scope>
    <source>
        <strain evidence="4 5">KZCA68</strain>
    </source>
</reference>
<evidence type="ECO:0000313" key="4">
    <source>
        <dbReference type="EMBL" id="QSX00189.1"/>
    </source>
</evidence>
<dbReference type="Pfam" id="PF00583">
    <property type="entry name" value="Acetyltransf_1"/>
    <property type="match status" value="1"/>
</dbReference>
<dbReference type="RefSeq" id="WP_207289909.1">
    <property type="nucleotide sequence ID" value="NZ_CP071462.1"/>
</dbReference>
<proteinExistence type="predicted"/>
<dbReference type="Gene3D" id="3.40.630.30">
    <property type="match status" value="1"/>
</dbReference>
<gene>
    <name evidence="4" type="ORF">J0X25_04280</name>
</gene>
<protein>
    <submittedName>
        <fullName evidence="4">GNAT family N-acetyltransferase</fullName>
    </submittedName>
</protein>
<dbReference type="GeneID" id="63186495"/>
<keyword evidence="1" id="KW-0808">Transferase</keyword>
<name>A0A8A2VQ04_9EURY</name>
<dbReference type="Proteomes" id="UP000663203">
    <property type="component" value="Chromosome"/>
</dbReference>
<dbReference type="InterPro" id="IPR016181">
    <property type="entry name" value="Acyl_CoA_acyltransferase"/>
</dbReference>
<dbReference type="PROSITE" id="PS51186">
    <property type="entry name" value="GNAT"/>
    <property type="match status" value="1"/>
</dbReference>
<evidence type="ECO:0000259" key="3">
    <source>
        <dbReference type="PROSITE" id="PS51186"/>
    </source>
</evidence>
<dbReference type="InterPro" id="IPR000182">
    <property type="entry name" value="GNAT_dom"/>
</dbReference>
<evidence type="ECO:0000256" key="2">
    <source>
        <dbReference type="ARBA" id="ARBA00023315"/>
    </source>
</evidence>
<keyword evidence="5" id="KW-1185">Reference proteome</keyword>
<dbReference type="CDD" id="cd04301">
    <property type="entry name" value="NAT_SF"/>
    <property type="match status" value="1"/>
</dbReference>
<dbReference type="GO" id="GO:0016747">
    <property type="term" value="F:acyltransferase activity, transferring groups other than amino-acyl groups"/>
    <property type="evidence" value="ECO:0007669"/>
    <property type="project" value="InterPro"/>
</dbReference>
<dbReference type="SUPFAM" id="SSF55729">
    <property type="entry name" value="Acyl-CoA N-acyltransferases (Nat)"/>
    <property type="match status" value="1"/>
</dbReference>
<keyword evidence="2" id="KW-0012">Acyltransferase</keyword>
<dbReference type="KEGG" id="hakz:J0X25_04280"/>
<sequence>MPPLWGLTRNRYGRAVYDALARVGLTATVMIEYVAALEDATEEHTSVDGGATEYAVESCDPSRVAPLDAPVDELAPGELVVAALEDGRPRGYLFCSIDPTHEIHPLERTLAFEGAYIRRVFVAPDHRNRGIATAMVEAACRMASERGAERATALVALDNSPSRALFERRGFEPRRRRRYVRIGPFTHRSVRPA</sequence>
<evidence type="ECO:0000313" key="5">
    <source>
        <dbReference type="Proteomes" id="UP000663203"/>
    </source>
</evidence>
<organism evidence="4 5">
    <name type="scientific">Haloterrigena alkaliphila</name>
    <dbReference type="NCBI Taxonomy" id="2816475"/>
    <lineage>
        <taxon>Archaea</taxon>
        <taxon>Methanobacteriati</taxon>
        <taxon>Methanobacteriota</taxon>
        <taxon>Stenosarchaea group</taxon>
        <taxon>Halobacteria</taxon>
        <taxon>Halobacteriales</taxon>
        <taxon>Natrialbaceae</taxon>
        <taxon>Haloterrigena</taxon>
    </lineage>
</organism>
<feature type="domain" description="N-acetyltransferase" evidence="3">
    <location>
        <begin position="31"/>
        <end position="193"/>
    </location>
</feature>
<accession>A0A8A2VQ04</accession>